<protein>
    <submittedName>
        <fullName evidence="1">Uncharacterized protein</fullName>
    </submittedName>
</protein>
<organism evidence="1 2">
    <name type="scientific">Kribbella sancticallisti</name>
    <dbReference type="NCBI Taxonomy" id="460087"/>
    <lineage>
        <taxon>Bacteria</taxon>
        <taxon>Bacillati</taxon>
        <taxon>Actinomycetota</taxon>
        <taxon>Actinomycetes</taxon>
        <taxon>Propionibacteriales</taxon>
        <taxon>Kribbellaceae</taxon>
        <taxon>Kribbella</taxon>
    </lineage>
</organism>
<name>A0ABN2E6R2_9ACTN</name>
<proteinExistence type="predicted"/>
<accession>A0ABN2E6R2</accession>
<keyword evidence="2" id="KW-1185">Reference proteome</keyword>
<reference evidence="1 2" key="1">
    <citation type="journal article" date="2019" name="Int. J. Syst. Evol. Microbiol.">
        <title>The Global Catalogue of Microorganisms (GCM) 10K type strain sequencing project: providing services to taxonomists for standard genome sequencing and annotation.</title>
        <authorList>
            <consortium name="The Broad Institute Genomics Platform"/>
            <consortium name="The Broad Institute Genome Sequencing Center for Infectious Disease"/>
            <person name="Wu L."/>
            <person name="Ma J."/>
        </authorList>
    </citation>
    <scope>NUCLEOTIDE SEQUENCE [LARGE SCALE GENOMIC DNA]</scope>
    <source>
        <strain evidence="1 2">JCM 14969</strain>
    </source>
</reference>
<dbReference type="RefSeq" id="WP_344219152.1">
    <property type="nucleotide sequence ID" value="NZ_BAAAOS010000044.1"/>
</dbReference>
<sequence>MTAVYVYPWDVNGDPAAPELLASLGASSIVMAAAYHSVRAATPRHPKHRVVDATSALYVPVRREAWGALMPPSAAAWAGEDSFNRAAAQLSLPVAAWVVLTHSSAVGRLDPSVCVRNAFGDVYDYALCPSSDDVLSYAQVLVGEIARQTGVEAMVLEACGPLGLGHQSTHEKTAGADWSAIDEALLSICFCAACTASYAAAGLDVPQLAERVRLGLGLGVASIDEVLGPEAKVVLDVRRQAARALRDAVVAEARAAGVREISMHAATDPWATGPAAAVDSVADGIDYYIAPAWELTGAVAVERVQDLRRLGAERIGAYVTALPPVPADADSLTRHWQALLDAGATDLHIYHAGLASDRRLAALRTAIAEVHPNRGSRDDSAD</sequence>
<evidence type="ECO:0000313" key="1">
    <source>
        <dbReference type="EMBL" id="GAA1595165.1"/>
    </source>
</evidence>
<dbReference type="Proteomes" id="UP001500393">
    <property type="component" value="Unassembled WGS sequence"/>
</dbReference>
<evidence type="ECO:0000313" key="2">
    <source>
        <dbReference type="Proteomes" id="UP001500393"/>
    </source>
</evidence>
<dbReference type="EMBL" id="BAAAOS010000044">
    <property type="protein sequence ID" value="GAA1595165.1"/>
    <property type="molecule type" value="Genomic_DNA"/>
</dbReference>
<comment type="caution">
    <text evidence="1">The sequence shown here is derived from an EMBL/GenBank/DDBJ whole genome shotgun (WGS) entry which is preliminary data.</text>
</comment>
<gene>
    <name evidence="1" type="ORF">GCM10009789_56490</name>
</gene>